<keyword evidence="9" id="KW-0472">Membrane</keyword>
<evidence type="ECO:0000313" key="13">
    <source>
        <dbReference type="Proteomes" id="UP000593566"/>
    </source>
</evidence>
<dbReference type="PANTHER" id="PTHR22600:SF58">
    <property type="entry name" value="BETA-HEXOSAMINIDASE"/>
    <property type="match status" value="1"/>
</dbReference>
<dbReference type="Proteomes" id="UP000593566">
    <property type="component" value="Unassembled WGS sequence"/>
</dbReference>
<comment type="similarity">
    <text evidence="2 7">Belongs to the glycosyl hydrolase 20 family.</text>
</comment>
<evidence type="ECO:0000256" key="9">
    <source>
        <dbReference type="SAM" id="Phobius"/>
    </source>
</evidence>
<dbReference type="EC" id="3.2.1.52" evidence="7"/>
<dbReference type="RefSeq" id="XP_037147119.1">
    <property type="nucleotide sequence ID" value="XM_037297409.1"/>
</dbReference>
<proteinExistence type="inferred from homology"/>
<dbReference type="AlphaFoldDB" id="A0A8H6F7N3"/>
<evidence type="ECO:0000259" key="10">
    <source>
        <dbReference type="Pfam" id="PF00728"/>
    </source>
</evidence>
<evidence type="ECO:0000313" key="12">
    <source>
        <dbReference type="EMBL" id="KAF6217684.1"/>
    </source>
</evidence>
<keyword evidence="4 7" id="KW-0378">Hydrolase</keyword>
<evidence type="ECO:0000256" key="6">
    <source>
        <dbReference type="ARBA" id="ARBA00023295"/>
    </source>
</evidence>
<evidence type="ECO:0000256" key="4">
    <source>
        <dbReference type="ARBA" id="ARBA00022801"/>
    </source>
</evidence>
<accession>A0A8H6F7N3</accession>
<dbReference type="EMBL" id="JACCJB010000025">
    <property type="protein sequence ID" value="KAF6217684.1"/>
    <property type="molecule type" value="Genomic_DNA"/>
</dbReference>
<dbReference type="GO" id="GO:0005975">
    <property type="term" value="P:carbohydrate metabolic process"/>
    <property type="evidence" value="ECO:0007669"/>
    <property type="project" value="InterPro"/>
</dbReference>
<name>A0A8H6F7N3_9LECA</name>
<dbReference type="InterPro" id="IPR017853">
    <property type="entry name" value="GH"/>
</dbReference>
<dbReference type="Pfam" id="PF00728">
    <property type="entry name" value="Glyco_hydro_20"/>
    <property type="match status" value="1"/>
</dbReference>
<organism evidence="12 13">
    <name type="scientific">Letharia lupina</name>
    <dbReference type="NCBI Taxonomy" id="560253"/>
    <lineage>
        <taxon>Eukaryota</taxon>
        <taxon>Fungi</taxon>
        <taxon>Dikarya</taxon>
        <taxon>Ascomycota</taxon>
        <taxon>Pezizomycotina</taxon>
        <taxon>Lecanoromycetes</taxon>
        <taxon>OSLEUM clade</taxon>
        <taxon>Lecanoromycetidae</taxon>
        <taxon>Lecanorales</taxon>
        <taxon>Lecanorineae</taxon>
        <taxon>Parmeliaceae</taxon>
        <taxon>Letharia</taxon>
    </lineage>
</organism>
<dbReference type="GO" id="GO:0030203">
    <property type="term" value="P:glycosaminoglycan metabolic process"/>
    <property type="evidence" value="ECO:0007669"/>
    <property type="project" value="TreeGrafter"/>
</dbReference>
<dbReference type="InterPro" id="IPR025705">
    <property type="entry name" value="Beta_hexosaminidase_sua/sub"/>
</dbReference>
<sequence length="594" mass="66104">MQSYFKKTGPPMFLLLVGSLYATATIGISVWPLPSQYSSGTQPLWIAENVQFTYETINNTTKNITYGSQTTNESQPASALSTKLVVDAAIARTKYRLFNDKFIPWKFHPRNSNFEPPANALKSYISEIALVQNASDPTNVFKALDGELDESYNMAITQDGQITITSLTSLGILHALETLTQLFYQSSSGGIYIPNAPVSITDAPRFAHRGLNLDVSRAYYAPSDIMRTIDALAWNKFNRLHLHASDSQSWPLEIPALPELAKDSAYMNGLSYSPAVLAGIQEYGAYRGIQVSIETDMPGHTSSIALAYPDLIAAFNVQPDWATYSAEPPTGQLKLNSSAVYEFLGTLWSDLLPRLSPYTAYHHTGGDEVNANVYLLDEGVRSNKSSVIQPLLQKLIDFNHEHVRAAALTPMVWEEQLLQWNLTLGSDVVVQTWMSDDSLARTVAMGHKALFGNYNYWYLDCGKGQFLDFYPASFQEYYPFTDYCSPTKNWRLIYSYDPLYNIPPNSTHLVLGGEIHMWSEQTDPVILDSMIWPRACAAGEVLWSGAKDAQGMNRSQVEASPRLGEMRERMVLRGVGAGPVQMVYCTQNGTQCAL</sequence>
<feature type="domain" description="Glycoside hydrolase family 20 catalytic" evidence="10">
    <location>
        <begin position="206"/>
        <end position="545"/>
    </location>
</feature>
<keyword evidence="13" id="KW-1185">Reference proteome</keyword>
<reference evidence="12 13" key="1">
    <citation type="journal article" date="2020" name="Genomics">
        <title>Complete, high-quality genomes from long-read metagenomic sequencing of two wolf lichen thalli reveals enigmatic genome architecture.</title>
        <authorList>
            <person name="McKenzie S.K."/>
            <person name="Walston R.F."/>
            <person name="Allen J.L."/>
        </authorList>
    </citation>
    <scope>NUCLEOTIDE SEQUENCE [LARGE SCALE GENOMIC DNA]</scope>
    <source>
        <strain evidence="12">WasteWater1</strain>
    </source>
</reference>
<evidence type="ECO:0000256" key="1">
    <source>
        <dbReference type="ARBA" id="ARBA00001231"/>
    </source>
</evidence>
<evidence type="ECO:0000256" key="2">
    <source>
        <dbReference type="ARBA" id="ARBA00006285"/>
    </source>
</evidence>
<keyword evidence="9" id="KW-1133">Transmembrane helix</keyword>
<evidence type="ECO:0000256" key="3">
    <source>
        <dbReference type="ARBA" id="ARBA00022729"/>
    </source>
</evidence>
<evidence type="ECO:0000259" key="11">
    <source>
        <dbReference type="Pfam" id="PF14845"/>
    </source>
</evidence>
<dbReference type="InterPro" id="IPR029019">
    <property type="entry name" value="HEX_eukaryotic_N"/>
</dbReference>
<evidence type="ECO:0000256" key="8">
    <source>
        <dbReference type="PIRSR" id="PIRSR001093-1"/>
    </source>
</evidence>
<comment type="caution">
    <text evidence="12">The sequence shown here is derived from an EMBL/GenBank/DDBJ whole genome shotgun (WGS) entry which is preliminary data.</text>
</comment>
<evidence type="ECO:0000256" key="5">
    <source>
        <dbReference type="ARBA" id="ARBA00023180"/>
    </source>
</evidence>
<dbReference type="Gene3D" id="3.20.20.80">
    <property type="entry name" value="Glycosidases"/>
    <property type="match status" value="1"/>
</dbReference>
<keyword evidence="6 7" id="KW-0326">Glycosidase</keyword>
<dbReference type="PRINTS" id="PR00738">
    <property type="entry name" value="GLHYDRLASE20"/>
</dbReference>
<gene>
    <name evidence="12" type="ORF">HO133_006511</name>
</gene>
<dbReference type="GeneID" id="59334912"/>
<keyword evidence="9" id="KW-0812">Transmembrane</keyword>
<feature type="domain" description="Beta-hexosaminidase eukaryotic type N-terminal" evidence="11">
    <location>
        <begin position="30"/>
        <end position="182"/>
    </location>
</feature>
<feature type="active site" description="Proton donor" evidence="8">
    <location>
        <position position="368"/>
    </location>
</feature>
<dbReference type="FunFam" id="3.20.20.80:FF:000063">
    <property type="entry name" value="Beta-hexosaminidase"/>
    <property type="match status" value="1"/>
</dbReference>
<dbReference type="GO" id="GO:0016020">
    <property type="term" value="C:membrane"/>
    <property type="evidence" value="ECO:0007669"/>
    <property type="project" value="TreeGrafter"/>
</dbReference>
<protein>
    <recommendedName>
        <fullName evidence="7">Beta-hexosaminidase</fullName>
        <ecNumber evidence="7">3.2.1.52</ecNumber>
    </recommendedName>
</protein>
<dbReference type="SUPFAM" id="SSF51445">
    <property type="entry name" value="(Trans)glycosidases"/>
    <property type="match status" value="1"/>
</dbReference>
<dbReference type="PANTHER" id="PTHR22600">
    <property type="entry name" value="BETA-HEXOSAMINIDASE"/>
    <property type="match status" value="1"/>
</dbReference>
<dbReference type="SUPFAM" id="SSF55545">
    <property type="entry name" value="beta-N-acetylhexosaminidase-like domain"/>
    <property type="match status" value="1"/>
</dbReference>
<feature type="transmembrane region" description="Helical" evidence="9">
    <location>
        <begin position="12"/>
        <end position="33"/>
    </location>
</feature>
<evidence type="ECO:0000256" key="7">
    <source>
        <dbReference type="PIRNR" id="PIRNR001093"/>
    </source>
</evidence>
<dbReference type="GO" id="GO:0016231">
    <property type="term" value="F:beta-N-acetylglucosaminidase activity"/>
    <property type="evidence" value="ECO:0007669"/>
    <property type="project" value="TreeGrafter"/>
</dbReference>
<dbReference type="Pfam" id="PF14845">
    <property type="entry name" value="Glycohydro_20b2"/>
    <property type="match status" value="1"/>
</dbReference>
<dbReference type="InterPro" id="IPR029018">
    <property type="entry name" value="Hex-like_dom2"/>
</dbReference>
<dbReference type="InterPro" id="IPR015883">
    <property type="entry name" value="Glyco_hydro_20_cat"/>
</dbReference>
<keyword evidence="5" id="KW-0325">Glycoprotein</keyword>
<comment type="catalytic activity">
    <reaction evidence="1 7">
        <text>Hydrolysis of terminal non-reducing N-acetyl-D-hexosamine residues in N-acetyl-beta-D-hexosaminides.</text>
        <dbReference type="EC" id="3.2.1.52"/>
    </reaction>
</comment>
<dbReference type="PIRSF" id="PIRSF001093">
    <property type="entry name" value="B-hxosamndse_ab_euk"/>
    <property type="match status" value="1"/>
</dbReference>
<dbReference type="Gene3D" id="3.30.379.10">
    <property type="entry name" value="Chitobiase/beta-hexosaminidase domain 2-like"/>
    <property type="match status" value="1"/>
</dbReference>
<keyword evidence="3" id="KW-0732">Signal</keyword>